<keyword evidence="4" id="KW-1185">Reference proteome</keyword>
<feature type="transmembrane region" description="Helical" evidence="2">
    <location>
        <begin position="17"/>
        <end position="36"/>
    </location>
</feature>
<keyword evidence="2" id="KW-0812">Transmembrane</keyword>
<keyword evidence="2" id="KW-1133">Transmembrane helix</keyword>
<evidence type="ECO:0000256" key="2">
    <source>
        <dbReference type="SAM" id="Phobius"/>
    </source>
</evidence>
<dbReference type="Proteomes" id="UP001343724">
    <property type="component" value="Unassembled WGS sequence"/>
</dbReference>
<feature type="coiled-coil region" evidence="1">
    <location>
        <begin position="57"/>
        <end position="91"/>
    </location>
</feature>
<protein>
    <recommendedName>
        <fullName evidence="5">DNA recombination protein RmuC</fullName>
    </recommendedName>
</protein>
<accession>A0ABU6IW69</accession>
<gene>
    <name evidence="3" type="ORF">VJ920_01860</name>
</gene>
<organism evidence="3 4">
    <name type="scientific">Adlercreutzia shanghongiae</name>
    <dbReference type="NCBI Taxonomy" id="3111773"/>
    <lineage>
        <taxon>Bacteria</taxon>
        <taxon>Bacillati</taxon>
        <taxon>Actinomycetota</taxon>
        <taxon>Coriobacteriia</taxon>
        <taxon>Eggerthellales</taxon>
        <taxon>Eggerthellaceae</taxon>
        <taxon>Adlercreutzia</taxon>
    </lineage>
</organism>
<comment type="caution">
    <text evidence="3">The sequence shown here is derived from an EMBL/GenBank/DDBJ whole genome shotgun (WGS) entry which is preliminary data.</text>
</comment>
<dbReference type="RefSeq" id="WP_326454295.1">
    <property type="nucleotide sequence ID" value="NZ_JAYMFH010000001.1"/>
</dbReference>
<name>A0ABU6IW69_9ACTN</name>
<evidence type="ECO:0000256" key="1">
    <source>
        <dbReference type="SAM" id="Coils"/>
    </source>
</evidence>
<evidence type="ECO:0000313" key="3">
    <source>
        <dbReference type="EMBL" id="MEC4294055.1"/>
    </source>
</evidence>
<proteinExistence type="predicted"/>
<evidence type="ECO:0008006" key="5">
    <source>
        <dbReference type="Google" id="ProtNLM"/>
    </source>
</evidence>
<sequence>MEEAAVHTADGLAAEPMLLAVVVVAVALIVATVLITREMRASKDKQLELESKNNEAQLTLQREMDAKRLELEEKREQRKIEEQQHRAQTDAEMMALQRQTIEASNRSTAAIEAMSRLMDTNNARLDMSQERSRVLGAQMQDVHATVHTIDNNVQEIADALFK</sequence>
<keyword evidence="1" id="KW-0175">Coiled coil</keyword>
<reference evidence="3 4" key="1">
    <citation type="submission" date="2024-01" db="EMBL/GenBank/DDBJ databases">
        <title>novel species in genus Adlercreutzia.</title>
        <authorList>
            <person name="Liu X."/>
        </authorList>
    </citation>
    <scope>NUCLEOTIDE SEQUENCE [LARGE SCALE GENOMIC DNA]</scope>
    <source>
        <strain evidence="3 4">R22</strain>
    </source>
</reference>
<keyword evidence="2" id="KW-0472">Membrane</keyword>
<dbReference type="EMBL" id="JAYMFH010000001">
    <property type="protein sequence ID" value="MEC4294055.1"/>
    <property type="molecule type" value="Genomic_DNA"/>
</dbReference>
<evidence type="ECO:0000313" key="4">
    <source>
        <dbReference type="Proteomes" id="UP001343724"/>
    </source>
</evidence>